<evidence type="ECO:0000313" key="3">
    <source>
        <dbReference type="EMBL" id="CAE2241231.1"/>
    </source>
</evidence>
<reference evidence="3" key="1">
    <citation type="submission" date="2021-01" db="EMBL/GenBank/DDBJ databases">
        <authorList>
            <person name="Corre E."/>
            <person name="Pelletier E."/>
            <person name="Niang G."/>
            <person name="Scheremetjew M."/>
            <person name="Finn R."/>
            <person name="Kale V."/>
            <person name="Holt S."/>
            <person name="Cochrane G."/>
            <person name="Meng A."/>
            <person name="Brown T."/>
            <person name="Cohen L."/>
        </authorList>
    </citation>
    <scope>NUCLEOTIDE SEQUENCE</scope>
    <source>
        <strain evidence="3">Isolate 1302-5</strain>
    </source>
</reference>
<dbReference type="EMBL" id="HBKQ01023452">
    <property type="protein sequence ID" value="CAE2241231.1"/>
    <property type="molecule type" value="Transcribed_RNA"/>
</dbReference>
<organism evidence="3">
    <name type="scientific">Odontella aurita</name>
    <dbReference type="NCBI Taxonomy" id="265563"/>
    <lineage>
        <taxon>Eukaryota</taxon>
        <taxon>Sar</taxon>
        <taxon>Stramenopiles</taxon>
        <taxon>Ochrophyta</taxon>
        <taxon>Bacillariophyta</taxon>
        <taxon>Mediophyceae</taxon>
        <taxon>Biddulphiophycidae</taxon>
        <taxon>Eupodiscales</taxon>
        <taxon>Odontellaceae</taxon>
        <taxon>Odontella</taxon>
    </lineage>
</organism>
<feature type="chain" id="PRO_5030599360" evidence="2">
    <location>
        <begin position="24"/>
        <end position="202"/>
    </location>
</feature>
<dbReference type="AlphaFoldDB" id="A0A7S4IVU8"/>
<name>A0A7S4IVU8_9STRA</name>
<evidence type="ECO:0000256" key="1">
    <source>
        <dbReference type="SAM" id="Coils"/>
    </source>
</evidence>
<evidence type="ECO:0000256" key="2">
    <source>
        <dbReference type="SAM" id="SignalP"/>
    </source>
</evidence>
<proteinExistence type="predicted"/>
<gene>
    <name evidence="3" type="ORF">OAUR00152_LOCUS15968</name>
</gene>
<feature type="signal peptide" evidence="2">
    <location>
        <begin position="1"/>
        <end position="23"/>
    </location>
</feature>
<sequence>MITLVQFSRLFLLSSSLFGTVAARRNHNPPPARADHRNTTPVAFAFGDGRGVRRAGRTRPPTATMTPLWICPATEPREDDTSSVGWRAINHGDWLGTGGAAVGLSGGGLYRNAGRQDDIAAETELLRERLSRIEALEERIAEARMDSGSAIEGDGRRIRESLDEEERELLRGKEEVLERIAVIDALPTNWDGSKVEGLVRIT</sequence>
<protein>
    <submittedName>
        <fullName evidence="3">Uncharacterized protein</fullName>
    </submittedName>
</protein>
<keyword evidence="2" id="KW-0732">Signal</keyword>
<accession>A0A7S4IVU8</accession>
<feature type="coiled-coil region" evidence="1">
    <location>
        <begin position="119"/>
        <end position="146"/>
    </location>
</feature>
<keyword evidence="1" id="KW-0175">Coiled coil</keyword>